<dbReference type="AlphaFoldDB" id="A0A8H7QQ26"/>
<feature type="signal peptide" evidence="1">
    <location>
        <begin position="1"/>
        <end position="25"/>
    </location>
</feature>
<dbReference type="OrthoDB" id="2290552at2759"/>
<protein>
    <submittedName>
        <fullName evidence="2">Uncharacterized protein</fullName>
    </submittedName>
</protein>
<dbReference type="Proteomes" id="UP000650833">
    <property type="component" value="Unassembled WGS sequence"/>
</dbReference>
<sequence length="143" mass="16181">MNFKSIVIILISLTQALLFTQQVEAYCIYNKTNTKYVNLRQTSYHTTAPLLSLFLKSHVGPDSRECCPYTTTDCSSSKTKEEVLVMSIFVSRYHRYAITFPAGGWINIIDPHNSATDAQNTDVLDFEVFNADGSPFPYEHLSL</sequence>
<evidence type="ECO:0000256" key="1">
    <source>
        <dbReference type="SAM" id="SignalP"/>
    </source>
</evidence>
<keyword evidence="3" id="KW-1185">Reference proteome</keyword>
<feature type="chain" id="PRO_5034349108" evidence="1">
    <location>
        <begin position="26"/>
        <end position="143"/>
    </location>
</feature>
<reference evidence="2" key="1">
    <citation type="submission" date="2020-12" db="EMBL/GenBank/DDBJ databases">
        <title>Metabolic potential, ecology and presence of endohyphal bacteria is reflected in genomic diversity of Mucoromycotina.</title>
        <authorList>
            <person name="Muszewska A."/>
            <person name="Okrasinska A."/>
            <person name="Steczkiewicz K."/>
            <person name="Drgas O."/>
            <person name="Orlowska M."/>
            <person name="Perlinska-Lenart U."/>
            <person name="Aleksandrzak-Piekarczyk T."/>
            <person name="Szatraj K."/>
            <person name="Zielenkiewicz U."/>
            <person name="Pilsyk S."/>
            <person name="Malc E."/>
            <person name="Mieczkowski P."/>
            <person name="Kruszewska J.S."/>
            <person name="Biernat P."/>
            <person name="Pawlowska J."/>
        </authorList>
    </citation>
    <scope>NUCLEOTIDE SEQUENCE</scope>
    <source>
        <strain evidence="2">CBS 226.32</strain>
    </source>
</reference>
<evidence type="ECO:0000313" key="2">
    <source>
        <dbReference type="EMBL" id="KAG2195601.1"/>
    </source>
</evidence>
<evidence type="ECO:0000313" key="3">
    <source>
        <dbReference type="Proteomes" id="UP000650833"/>
    </source>
</evidence>
<proteinExistence type="predicted"/>
<dbReference type="EMBL" id="JAEPRC010000517">
    <property type="protein sequence ID" value="KAG2195601.1"/>
    <property type="molecule type" value="Genomic_DNA"/>
</dbReference>
<name>A0A8H7QQ26_9FUNG</name>
<organism evidence="2 3">
    <name type="scientific">Mucor plumbeus</name>
    <dbReference type="NCBI Taxonomy" id="97098"/>
    <lineage>
        <taxon>Eukaryota</taxon>
        <taxon>Fungi</taxon>
        <taxon>Fungi incertae sedis</taxon>
        <taxon>Mucoromycota</taxon>
        <taxon>Mucoromycotina</taxon>
        <taxon>Mucoromycetes</taxon>
        <taxon>Mucorales</taxon>
        <taxon>Mucorineae</taxon>
        <taxon>Mucoraceae</taxon>
        <taxon>Mucor</taxon>
    </lineage>
</organism>
<gene>
    <name evidence="2" type="ORF">INT46_002325</name>
</gene>
<accession>A0A8H7QQ26</accession>
<keyword evidence="1" id="KW-0732">Signal</keyword>
<comment type="caution">
    <text evidence="2">The sequence shown here is derived from an EMBL/GenBank/DDBJ whole genome shotgun (WGS) entry which is preliminary data.</text>
</comment>